<dbReference type="Proteomes" id="UP000799777">
    <property type="component" value="Unassembled WGS sequence"/>
</dbReference>
<keyword evidence="4 5" id="KW-0472">Membrane</keyword>
<feature type="transmembrane region" description="Helical" evidence="5">
    <location>
        <begin position="254"/>
        <end position="274"/>
    </location>
</feature>
<dbReference type="GO" id="GO:0005886">
    <property type="term" value="C:plasma membrane"/>
    <property type="evidence" value="ECO:0007669"/>
    <property type="project" value="TreeGrafter"/>
</dbReference>
<evidence type="ECO:0000259" key="6">
    <source>
        <dbReference type="PROSITE" id="PS50850"/>
    </source>
</evidence>
<dbReference type="Pfam" id="PF07690">
    <property type="entry name" value="MFS_1"/>
    <property type="match status" value="1"/>
</dbReference>
<dbReference type="AlphaFoldDB" id="A0A9P4H144"/>
<feature type="transmembrane region" description="Helical" evidence="5">
    <location>
        <begin position="114"/>
        <end position="134"/>
    </location>
</feature>
<feature type="transmembrane region" description="Helical" evidence="5">
    <location>
        <begin position="90"/>
        <end position="108"/>
    </location>
</feature>
<feature type="transmembrane region" description="Helical" evidence="5">
    <location>
        <begin position="315"/>
        <end position="340"/>
    </location>
</feature>
<feature type="domain" description="Major facilitator superfamily (MFS) profile" evidence="6">
    <location>
        <begin position="1"/>
        <end position="434"/>
    </location>
</feature>
<dbReference type="SUPFAM" id="SSF103473">
    <property type="entry name" value="MFS general substrate transporter"/>
    <property type="match status" value="1"/>
</dbReference>
<gene>
    <name evidence="7" type="ORF">EK21DRAFT_104153</name>
</gene>
<dbReference type="PANTHER" id="PTHR23501">
    <property type="entry name" value="MAJOR FACILITATOR SUPERFAMILY"/>
    <property type="match status" value="1"/>
</dbReference>
<accession>A0A9P4H144</accession>
<evidence type="ECO:0000256" key="5">
    <source>
        <dbReference type="SAM" id="Phobius"/>
    </source>
</evidence>
<sequence>MASSSFLIIFQPFIVSPFDAFGRRQLLFSSLLLLMIGKIVCCVAQNFRMLLAGRSVQDVGGGGALALVLVVMTDIVPLRQRTKCCSLIQFAWVMGLITGPMAGGGFAEHSIWRWIFYIIFPFCAIGIAIVNVVVRLKAQRATLPERLLKTDWIGAFLFISSTCSFLIDITWGGTQYPWDRWWTIVPIVLGVVGIVATLCWERYGASQPFLRVWLFKDHAAMAAYACTVLQGLLMFSHLYYLPMYLQSVQGYGPTLSGVGLVPIIGGLIPTSIIVRSLMTKLGRYRWAIWSDLAMGLVLMSLNFALQALAKEHDGAYAAAMYTFMRTFRMSLGVAIGGVVVRNRLLVHLAAQSLDEHVAKKAEAFIVVLNSMPDGPIVSAYRAAYTEAFRNLFKVLLAAIAVSTGIASALIKHASMDRALDSEHVLDEQRKDSNL</sequence>
<evidence type="ECO:0000256" key="2">
    <source>
        <dbReference type="ARBA" id="ARBA00022692"/>
    </source>
</evidence>
<keyword evidence="3 5" id="KW-1133">Transmembrane helix</keyword>
<proteinExistence type="predicted"/>
<comment type="caution">
    <text evidence="7">The sequence shown here is derived from an EMBL/GenBank/DDBJ whole genome shotgun (WGS) entry which is preliminary data.</text>
</comment>
<protein>
    <submittedName>
        <fullName evidence="7">Efflux pump antibiotic resistance protein</fullName>
    </submittedName>
</protein>
<keyword evidence="8" id="KW-1185">Reference proteome</keyword>
<feature type="transmembrane region" description="Helical" evidence="5">
    <location>
        <begin position="221"/>
        <end position="242"/>
    </location>
</feature>
<dbReference type="InterPro" id="IPR020846">
    <property type="entry name" value="MFS_dom"/>
</dbReference>
<dbReference type="PANTHER" id="PTHR23501:SF94">
    <property type="entry name" value="MAJOR FACILITATOR SUPERFAMILY (MFS) PROFILE DOMAIN-CONTAINING PROTEIN"/>
    <property type="match status" value="1"/>
</dbReference>
<evidence type="ECO:0000256" key="3">
    <source>
        <dbReference type="ARBA" id="ARBA00022989"/>
    </source>
</evidence>
<feature type="transmembrane region" description="Helical" evidence="5">
    <location>
        <begin position="286"/>
        <end position="309"/>
    </location>
</feature>
<dbReference type="Gene3D" id="1.20.1250.20">
    <property type="entry name" value="MFS general substrate transporter like domains"/>
    <property type="match status" value="1"/>
</dbReference>
<dbReference type="InterPro" id="IPR036259">
    <property type="entry name" value="MFS_trans_sf"/>
</dbReference>
<comment type="subcellular location">
    <subcellularLocation>
        <location evidence="1">Membrane</location>
        <topology evidence="1">Multi-pass membrane protein</topology>
    </subcellularLocation>
</comment>
<feature type="transmembrane region" description="Helical" evidence="5">
    <location>
        <begin position="180"/>
        <end position="200"/>
    </location>
</feature>
<name>A0A9P4H144_9PLEO</name>
<evidence type="ECO:0000313" key="8">
    <source>
        <dbReference type="Proteomes" id="UP000799777"/>
    </source>
</evidence>
<evidence type="ECO:0000313" key="7">
    <source>
        <dbReference type="EMBL" id="KAF2025132.1"/>
    </source>
</evidence>
<dbReference type="EMBL" id="ML978273">
    <property type="protein sequence ID" value="KAF2025132.1"/>
    <property type="molecule type" value="Genomic_DNA"/>
</dbReference>
<evidence type="ECO:0000256" key="4">
    <source>
        <dbReference type="ARBA" id="ARBA00023136"/>
    </source>
</evidence>
<dbReference type="GO" id="GO:0022857">
    <property type="term" value="F:transmembrane transporter activity"/>
    <property type="evidence" value="ECO:0007669"/>
    <property type="project" value="InterPro"/>
</dbReference>
<dbReference type="InterPro" id="IPR011701">
    <property type="entry name" value="MFS"/>
</dbReference>
<keyword evidence="2 5" id="KW-0812">Transmembrane</keyword>
<dbReference type="OrthoDB" id="2351791at2759"/>
<organism evidence="7 8">
    <name type="scientific">Setomelanomma holmii</name>
    <dbReference type="NCBI Taxonomy" id="210430"/>
    <lineage>
        <taxon>Eukaryota</taxon>
        <taxon>Fungi</taxon>
        <taxon>Dikarya</taxon>
        <taxon>Ascomycota</taxon>
        <taxon>Pezizomycotina</taxon>
        <taxon>Dothideomycetes</taxon>
        <taxon>Pleosporomycetidae</taxon>
        <taxon>Pleosporales</taxon>
        <taxon>Pleosporineae</taxon>
        <taxon>Phaeosphaeriaceae</taxon>
        <taxon>Setomelanomma</taxon>
    </lineage>
</organism>
<dbReference type="PROSITE" id="PS50850">
    <property type="entry name" value="MFS"/>
    <property type="match status" value="1"/>
</dbReference>
<evidence type="ECO:0000256" key="1">
    <source>
        <dbReference type="ARBA" id="ARBA00004141"/>
    </source>
</evidence>
<feature type="transmembrane region" description="Helical" evidence="5">
    <location>
        <begin position="26"/>
        <end position="47"/>
    </location>
</feature>
<feature type="transmembrane region" description="Helical" evidence="5">
    <location>
        <begin position="59"/>
        <end position="78"/>
    </location>
</feature>
<feature type="transmembrane region" description="Helical" evidence="5">
    <location>
        <begin position="155"/>
        <end position="174"/>
    </location>
</feature>
<reference evidence="7" key="1">
    <citation type="journal article" date="2020" name="Stud. Mycol.">
        <title>101 Dothideomycetes genomes: a test case for predicting lifestyles and emergence of pathogens.</title>
        <authorList>
            <person name="Haridas S."/>
            <person name="Albert R."/>
            <person name="Binder M."/>
            <person name="Bloem J."/>
            <person name="Labutti K."/>
            <person name="Salamov A."/>
            <person name="Andreopoulos B."/>
            <person name="Baker S."/>
            <person name="Barry K."/>
            <person name="Bills G."/>
            <person name="Bluhm B."/>
            <person name="Cannon C."/>
            <person name="Castanera R."/>
            <person name="Culley D."/>
            <person name="Daum C."/>
            <person name="Ezra D."/>
            <person name="Gonzalez J."/>
            <person name="Henrissat B."/>
            <person name="Kuo A."/>
            <person name="Liang C."/>
            <person name="Lipzen A."/>
            <person name="Lutzoni F."/>
            <person name="Magnuson J."/>
            <person name="Mondo S."/>
            <person name="Nolan M."/>
            <person name="Ohm R."/>
            <person name="Pangilinan J."/>
            <person name="Park H.-J."/>
            <person name="Ramirez L."/>
            <person name="Alfaro M."/>
            <person name="Sun H."/>
            <person name="Tritt A."/>
            <person name="Yoshinaga Y."/>
            <person name="Zwiers L.-H."/>
            <person name="Turgeon B."/>
            <person name="Goodwin S."/>
            <person name="Spatafora J."/>
            <person name="Crous P."/>
            <person name="Grigoriev I."/>
        </authorList>
    </citation>
    <scope>NUCLEOTIDE SEQUENCE</scope>
    <source>
        <strain evidence="7">CBS 110217</strain>
    </source>
</reference>
<feature type="transmembrane region" description="Helical" evidence="5">
    <location>
        <begin position="391"/>
        <end position="410"/>
    </location>
</feature>